<dbReference type="CDD" id="cd15487">
    <property type="entry name" value="bS6_chloro_cyano"/>
    <property type="match status" value="1"/>
</dbReference>
<proteinExistence type="inferred from homology"/>
<sequence length="98" mass="11477">MDSLLTSYETIYVIKPNLSEDNLLKIIENYQGLLIERGAKNIVTQNRGRRALKYLINKFKDGIYIQMNYEANGEVISFVEKSMRINENIIRFLTTRSK</sequence>
<dbReference type="GO" id="GO:0070181">
    <property type="term" value="F:small ribosomal subunit rRNA binding"/>
    <property type="evidence" value="ECO:0007669"/>
    <property type="project" value="TreeGrafter"/>
</dbReference>
<geneLocation type="plastid" evidence="2"/>
<protein>
    <submittedName>
        <fullName evidence="2">Ribosomal protein S6</fullName>
    </submittedName>
</protein>
<name>A0A222AHP9_9CRYP</name>
<dbReference type="HAMAP" id="MF_00360">
    <property type="entry name" value="Ribosomal_bS6"/>
    <property type="match status" value="1"/>
</dbReference>
<dbReference type="GO" id="GO:0003735">
    <property type="term" value="F:structural constituent of ribosome"/>
    <property type="evidence" value="ECO:0007669"/>
    <property type="project" value="InterPro"/>
</dbReference>
<dbReference type="InterPro" id="IPR035980">
    <property type="entry name" value="Ribosomal_bS6_sf"/>
</dbReference>
<dbReference type="InterPro" id="IPR014717">
    <property type="entry name" value="Transl_elong_EF1B/ribsomal_bS6"/>
</dbReference>
<dbReference type="PANTHER" id="PTHR21011">
    <property type="entry name" value="MITOCHONDRIAL 28S RIBOSOMAL PROTEIN S6"/>
    <property type="match status" value="1"/>
</dbReference>
<keyword evidence="2" id="KW-0689">Ribosomal protein</keyword>
<dbReference type="Gene3D" id="3.30.70.60">
    <property type="match status" value="1"/>
</dbReference>
<dbReference type="InterPro" id="IPR020814">
    <property type="entry name" value="Ribosomal_S6_plastid/chlpt"/>
</dbReference>
<dbReference type="SUPFAM" id="SSF54995">
    <property type="entry name" value="Ribosomal protein S6"/>
    <property type="match status" value="1"/>
</dbReference>
<organism evidence="2">
    <name type="scientific">Storeatula sp. CCMP1868</name>
    <dbReference type="NCBI Taxonomy" id="195070"/>
    <lineage>
        <taxon>Eukaryota</taxon>
        <taxon>Cryptophyceae</taxon>
        <taxon>Pyrenomonadales</taxon>
        <taxon>Pyrenomonadaceae</taxon>
        <taxon>Storeatula</taxon>
    </lineage>
</organism>
<evidence type="ECO:0000256" key="1">
    <source>
        <dbReference type="ARBA" id="ARBA00009512"/>
    </source>
</evidence>
<gene>
    <name evidence="2" type="primary">rps6</name>
</gene>
<dbReference type="InterPro" id="IPR000529">
    <property type="entry name" value="Ribosomal_bS6"/>
</dbReference>
<keyword evidence="2" id="KW-0934">Plastid</keyword>
<comment type="similarity">
    <text evidence="1">Belongs to the bacterial ribosomal protein bS6 family.</text>
</comment>
<dbReference type="AlphaFoldDB" id="A0A222AHP9"/>
<dbReference type="EMBL" id="KY856940">
    <property type="protein sequence ID" value="ASO75893.1"/>
    <property type="molecule type" value="Genomic_DNA"/>
</dbReference>
<dbReference type="PANTHER" id="PTHR21011:SF1">
    <property type="entry name" value="SMALL RIBOSOMAL SUBUNIT PROTEIN BS6M"/>
    <property type="match status" value="1"/>
</dbReference>
<reference evidence="2" key="1">
    <citation type="journal article" date="2017" name="Genome Biol. Evol.">
        <title>Evolutionary Dynamics of Cryptophyte Plastid Genomes.</title>
        <authorList>
            <person name="Kim J.I."/>
            <person name="Moore C.E."/>
            <person name="Archibald J.M."/>
            <person name="Bhattacharya D."/>
            <person name="Yi G."/>
            <person name="Yoon H.S."/>
            <person name="Shin W."/>
        </authorList>
    </citation>
    <scope>NUCLEOTIDE SEQUENCE</scope>
    <source>
        <strain evidence="2">CCMP1868</strain>
    </source>
</reference>
<dbReference type="GO" id="GO:0005840">
    <property type="term" value="C:ribosome"/>
    <property type="evidence" value="ECO:0007669"/>
    <property type="project" value="UniProtKB-KW"/>
</dbReference>
<dbReference type="GO" id="GO:0006412">
    <property type="term" value="P:translation"/>
    <property type="evidence" value="ECO:0007669"/>
    <property type="project" value="InterPro"/>
</dbReference>
<evidence type="ECO:0000313" key="2">
    <source>
        <dbReference type="EMBL" id="ASO75893.1"/>
    </source>
</evidence>
<dbReference type="GO" id="GO:0005737">
    <property type="term" value="C:cytoplasm"/>
    <property type="evidence" value="ECO:0007669"/>
    <property type="project" value="UniProtKB-ARBA"/>
</dbReference>
<keyword evidence="2" id="KW-0687">Ribonucleoprotein</keyword>
<dbReference type="Pfam" id="PF01250">
    <property type="entry name" value="Ribosomal_S6"/>
    <property type="match status" value="1"/>
</dbReference>
<dbReference type="NCBIfam" id="TIGR00166">
    <property type="entry name" value="S6"/>
    <property type="match status" value="1"/>
</dbReference>
<accession>A0A222AHP9</accession>